<name>A0A4Q7E739_9GAMM</name>
<reference evidence="1 2" key="1">
    <citation type="submission" date="2018-01" db="EMBL/GenBank/DDBJ databases">
        <title>Co-occurrence of chitin degradation, pigmentation and bioactivity in marine Pseudoalteromonas.</title>
        <authorList>
            <person name="Paulsen S."/>
            <person name="Gram L."/>
            <person name="Machado H."/>
        </authorList>
    </citation>
    <scope>NUCLEOTIDE SEQUENCE [LARGE SCALE GENOMIC DNA]</scope>
    <source>
        <strain evidence="1 2">S1946</strain>
    </source>
</reference>
<evidence type="ECO:0000313" key="2">
    <source>
        <dbReference type="Proteomes" id="UP000292345"/>
    </source>
</evidence>
<accession>A0A4Q7E739</accession>
<organism evidence="1 2">
    <name type="scientific">Pseudoalteromonas rubra</name>
    <dbReference type="NCBI Taxonomy" id="43658"/>
    <lineage>
        <taxon>Bacteria</taxon>
        <taxon>Pseudomonadati</taxon>
        <taxon>Pseudomonadota</taxon>
        <taxon>Gammaproteobacteria</taxon>
        <taxon>Alteromonadales</taxon>
        <taxon>Pseudoalteromonadaceae</taxon>
        <taxon>Pseudoalteromonas</taxon>
    </lineage>
</organism>
<dbReference type="Proteomes" id="UP000292345">
    <property type="component" value="Unassembled WGS sequence"/>
</dbReference>
<dbReference type="AlphaFoldDB" id="A0A4Q7E739"/>
<protein>
    <submittedName>
        <fullName evidence="1">Uncharacterized protein</fullName>
    </submittedName>
</protein>
<gene>
    <name evidence="1" type="ORF">C3B51_15555</name>
</gene>
<dbReference type="EMBL" id="PPUZ01000041">
    <property type="protein sequence ID" value="RZM78089.1"/>
    <property type="molecule type" value="Genomic_DNA"/>
</dbReference>
<comment type="caution">
    <text evidence="1">The sequence shown here is derived from an EMBL/GenBank/DDBJ whole genome shotgun (WGS) entry which is preliminary data.</text>
</comment>
<dbReference type="RefSeq" id="WP_130245654.1">
    <property type="nucleotide sequence ID" value="NZ_PPUZ01000041.1"/>
</dbReference>
<proteinExistence type="predicted"/>
<evidence type="ECO:0000313" key="1">
    <source>
        <dbReference type="EMBL" id="RZM78089.1"/>
    </source>
</evidence>
<sequence length="390" mass="43596">MSLLMLRYVVLLICCTLIASSTFNPWQIHSPNARQAQLSVLKRSPQSFYLDVQRAKLHLPELPDDTVLALRQLGHPEAAFEWALRQVMQGELDTALLLASAHWEAVSQQSRRRLLESLIAAEAVSEVQQLAAQFTLPHPYMTLSQIMQGAPASSLSGADLQALKIKTLDEISWGSTQCARRVVMLSDSWQGLNKLTQLKAQYLAAPLPFAGSYCFADPVYLGADLQCRIKTQKFAYCDLSTLPGRAKWSSADHLVLMTARGDANVSRGVMTLSLSSDYKVFIHELMHFSGFEDEYAIGESKARWICATPGLKAPNLYVGHQPPEGWYPSRSCEAGLLPAYKPQQAMSNMQYQSLALTKRYKALWLLAFQQQRNKPTDFQQFIQVRLAAKG</sequence>